<evidence type="ECO:0000256" key="4">
    <source>
        <dbReference type="ARBA" id="ARBA00023125"/>
    </source>
</evidence>
<dbReference type="Pfam" id="PF25601">
    <property type="entry name" value="AAA_lid_14"/>
    <property type="match status" value="1"/>
</dbReference>
<dbReference type="KEGG" id="ntr:B0W44_05955"/>
<evidence type="ECO:0000313" key="7">
    <source>
        <dbReference type="EMBL" id="AQS57419.1"/>
    </source>
</evidence>
<dbReference type="InterPro" id="IPR025662">
    <property type="entry name" value="Sigma_54_int_dom_ATP-bd_1"/>
</dbReference>
<feature type="domain" description="Sigma-54 factor interaction" evidence="6">
    <location>
        <begin position="281"/>
        <end position="506"/>
    </location>
</feature>
<dbReference type="FunFam" id="3.40.50.300:FF:000006">
    <property type="entry name" value="DNA-binding transcriptional regulator NtrC"/>
    <property type="match status" value="1"/>
</dbReference>
<dbReference type="InterPro" id="IPR003593">
    <property type="entry name" value="AAA+_ATPase"/>
</dbReference>
<dbReference type="SUPFAM" id="SSF55785">
    <property type="entry name" value="PYP-like sensor domain (PAS domain)"/>
    <property type="match status" value="1"/>
</dbReference>
<gene>
    <name evidence="7" type="ORF">B0W44_05955</name>
</gene>
<accession>A0A1U9KBG7</accession>
<dbReference type="InterPro" id="IPR000014">
    <property type="entry name" value="PAS"/>
</dbReference>
<dbReference type="SMART" id="SM00382">
    <property type="entry name" value="AAA"/>
    <property type="match status" value="1"/>
</dbReference>
<keyword evidence="2" id="KW-0067">ATP-binding</keyword>
<protein>
    <submittedName>
        <fullName evidence="7">Sigma-54-dependent Fis family transcriptional regulator</fullName>
    </submittedName>
</protein>
<dbReference type="GO" id="GO:0043565">
    <property type="term" value="F:sequence-specific DNA binding"/>
    <property type="evidence" value="ECO:0007669"/>
    <property type="project" value="InterPro"/>
</dbReference>
<dbReference type="EMBL" id="CP019699">
    <property type="protein sequence ID" value="AQS57419.1"/>
    <property type="molecule type" value="Genomic_DNA"/>
</dbReference>
<keyword evidence="4" id="KW-0238">DNA-binding</keyword>
<dbReference type="InterPro" id="IPR035965">
    <property type="entry name" value="PAS-like_dom_sf"/>
</dbReference>
<dbReference type="Proteomes" id="UP000188603">
    <property type="component" value="Chromosome"/>
</dbReference>
<dbReference type="SUPFAM" id="SSF52540">
    <property type="entry name" value="P-loop containing nucleoside triphosphate hydrolases"/>
    <property type="match status" value="1"/>
</dbReference>
<dbReference type="InterPro" id="IPR009057">
    <property type="entry name" value="Homeodomain-like_sf"/>
</dbReference>
<evidence type="ECO:0000256" key="3">
    <source>
        <dbReference type="ARBA" id="ARBA00023015"/>
    </source>
</evidence>
<evidence type="ECO:0000256" key="1">
    <source>
        <dbReference type="ARBA" id="ARBA00022741"/>
    </source>
</evidence>
<dbReference type="Pfam" id="PF13188">
    <property type="entry name" value="PAS_8"/>
    <property type="match status" value="1"/>
</dbReference>
<evidence type="ECO:0000313" key="8">
    <source>
        <dbReference type="Proteomes" id="UP000188603"/>
    </source>
</evidence>
<keyword evidence="8" id="KW-1185">Reference proteome</keyword>
<dbReference type="PANTHER" id="PTHR32071">
    <property type="entry name" value="TRANSCRIPTIONAL REGULATORY PROTEIN"/>
    <property type="match status" value="1"/>
</dbReference>
<dbReference type="PRINTS" id="PR01590">
    <property type="entry name" value="HTHFIS"/>
</dbReference>
<keyword evidence="5" id="KW-0804">Transcription</keyword>
<dbReference type="GO" id="GO:0005524">
    <property type="term" value="F:ATP binding"/>
    <property type="evidence" value="ECO:0007669"/>
    <property type="project" value="UniProtKB-KW"/>
</dbReference>
<proteinExistence type="predicted"/>
<dbReference type="GO" id="GO:0006355">
    <property type="term" value="P:regulation of DNA-templated transcription"/>
    <property type="evidence" value="ECO:0007669"/>
    <property type="project" value="InterPro"/>
</dbReference>
<sequence length="581" mass="65769">MNTWSDTEIVQKSWKRCQKYGLRPTDAVYDSVMTGRRLNEIIKENETFIQHTVRILEKLAPYIRQSGHIATLVSKDGTIVHTAGDPSFEEQARTVHLQVGTNWQERRKGTNAMGVALVEQKPVRVHGAQHFYVKNRFLTCAASPVFTPRGELAGVINMSGRKERFNPLTLSLVSMVAETLQSRLLLEEAQHEHVLTVRELERTVDFTPFPLVSLDHERRIIRANQAARRLLGQDCIGKEFKEKKGFVVETISDKTRKTWRSVAVYKRERQKKERLYTFQDIAGACPRIQHVKRLAAKAAMTDYPILLLGESGTGKELLAQSIHTASPRADRPFIAVNCGALPDSLLESEWFGYERGAFTGARREGGIGKFEAAHLGTIFLDEVGDLSPRAQVALLRVLQEKVITRVGGVKSRQVDVRVVAATNKDLLREVKKGTFRTDLYYRLKGIQLSLPPLRERSDIIQLAETFLEEMDYPSARLSKEAQEKLVSHSWPGNVRELKSALVQAAFLAEGGDIRPEHLQFEWDHGDDDRTDSVPTLREVEIAAIQRSLKATGWNVSRAAELLQIGRNTLYRKMKGYQIEKL</sequence>
<keyword evidence="1" id="KW-0547">Nucleotide-binding</keyword>
<organism evidence="7 8">
    <name type="scientific">Novibacillus thermophilus</name>
    <dbReference type="NCBI Taxonomy" id="1471761"/>
    <lineage>
        <taxon>Bacteria</taxon>
        <taxon>Bacillati</taxon>
        <taxon>Bacillota</taxon>
        <taxon>Bacilli</taxon>
        <taxon>Bacillales</taxon>
        <taxon>Thermoactinomycetaceae</taxon>
        <taxon>Novibacillus</taxon>
    </lineage>
</organism>
<dbReference type="STRING" id="1471761.B0W44_05955"/>
<evidence type="ECO:0000256" key="5">
    <source>
        <dbReference type="ARBA" id="ARBA00023163"/>
    </source>
</evidence>
<dbReference type="InterPro" id="IPR058031">
    <property type="entry name" value="AAA_lid_NorR"/>
</dbReference>
<keyword evidence="3" id="KW-0805">Transcription regulation</keyword>
<dbReference type="Gene3D" id="3.30.450.40">
    <property type="match status" value="1"/>
</dbReference>
<dbReference type="InterPro" id="IPR029016">
    <property type="entry name" value="GAF-like_dom_sf"/>
</dbReference>
<dbReference type="Pfam" id="PF02954">
    <property type="entry name" value="HTH_8"/>
    <property type="match status" value="1"/>
</dbReference>
<dbReference type="InterPro" id="IPR002078">
    <property type="entry name" value="Sigma_54_int"/>
</dbReference>
<reference evidence="7 8" key="1">
    <citation type="journal article" date="2015" name="Int. J. Syst. Evol. Microbiol.">
        <title>Novibacillus thermophilus gen. nov., sp. nov., a Gram-staining-negative and moderately thermophilic member of the family Thermoactinomycetaceae.</title>
        <authorList>
            <person name="Yang G."/>
            <person name="Chen J."/>
            <person name="Zhou S."/>
        </authorList>
    </citation>
    <scope>NUCLEOTIDE SEQUENCE [LARGE SCALE GENOMIC DNA]</scope>
    <source>
        <strain evidence="7 8">SG-1</strain>
    </source>
</reference>
<dbReference type="PROSITE" id="PS00675">
    <property type="entry name" value="SIGMA54_INTERACT_1"/>
    <property type="match status" value="1"/>
</dbReference>
<dbReference type="CDD" id="cd00009">
    <property type="entry name" value="AAA"/>
    <property type="match status" value="1"/>
</dbReference>
<dbReference type="InterPro" id="IPR027417">
    <property type="entry name" value="P-loop_NTPase"/>
</dbReference>
<dbReference type="Gene3D" id="3.40.50.300">
    <property type="entry name" value="P-loop containing nucleotide triphosphate hydrolases"/>
    <property type="match status" value="1"/>
</dbReference>
<dbReference type="InterPro" id="IPR002197">
    <property type="entry name" value="HTH_Fis"/>
</dbReference>
<dbReference type="Pfam" id="PF01590">
    <property type="entry name" value="GAF"/>
    <property type="match status" value="1"/>
</dbReference>
<dbReference type="PROSITE" id="PS50045">
    <property type="entry name" value="SIGMA54_INTERACT_4"/>
    <property type="match status" value="1"/>
</dbReference>
<dbReference type="Gene3D" id="1.10.8.60">
    <property type="match status" value="1"/>
</dbReference>
<name>A0A1U9KBG7_9BACL</name>
<evidence type="ECO:0000256" key="2">
    <source>
        <dbReference type="ARBA" id="ARBA00022840"/>
    </source>
</evidence>
<dbReference type="AlphaFoldDB" id="A0A1U9KBG7"/>
<dbReference type="Pfam" id="PF00158">
    <property type="entry name" value="Sigma54_activat"/>
    <property type="match status" value="1"/>
</dbReference>
<dbReference type="InterPro" id="IPR003018">
    <property type="entry name" value="GAF"/>
</dbReference>
<dbReference type="SUPFAM" id="SSF46689">
    <property type="entry name" value="Homeodomain-like"/>
    <property type="match status" value="1"/>
</dbReference>
<dbReference type="Gene3D" id="1.10.10.60">
    <property type="entry name" value="Homeodomain-like"/>
    <property type="match status" value="1"/>
</dbReference>
<evidence type="ECO:0000259" key="6">
    <source>
        <dbReference type="PROSITE" id="PS50045"/>
    </source>
</evidence>